<evidence type="ECO:0000313" key="1">
    <source>
        <dbReference type="EMBL" id="GEL45884.1"/>
    </source>
</evidence>
<reference evidence="1 2" key="1">
    <citation type="submission" date="2019-07" db="EMBL/GenBank/DDBJ databases">
        <title>Whole genome shotgun sequence of Cellulomonas hominis NBRC 16055.</title>
        <authorList>
            <person name="Hosoyama A."/>
            <person name="Uohara A."/>
            <person name="Ohji S."/>
            <person name="Ichikawa N."/>
        </authorList>
    </citation>
    <scope>NUCLEOTIDE SEQUENCE [LARGE SCALE GENOMIC DNA]</scope>
    <source>
        <strain evidence="1 2">NBRC 16055</strain>
    </source>
</reference>
<keyword evidence="2" id="KW-1185">Reference proteome</keyword>
<sequence>MIAGMDSWGALSAIATFVALLVALLAVAVEQRRGRKQAQADALRERATRAGSVVAWQYRERPGRVASEIFNGSGAPVFDVTTTLPGGVELGTEVVLPHSPGERLHSLDRAGQDRSIDVLSLAIAFTDAQGSRWHRPAGGALHVDGTPVDVAVDEILRVRRRRAPRQAASTS</sequence>
<name>A0A511FBB6_9CELL</name>
<gene>
    <name evidence="1" type="ORF">CHO01_10000</name>
</gene>
<dbReference type="AlphaFoldDB" id="A0A511FBB6"/>
<dbReference type="EMBL" id="BJVQ01000008">
    <property type="protein sequence ID" value="GEL45884.1"/>
    <property type="molecule type" value="Genomic_DNA"/>
</dbReference>
<evidence type="ECO:0000313" key="2">
    <source>
        <dbReference type="Proteomes" id="UP000321723"/>
    </source>
</evidence>
<protein>
    <submittedName>
        <fullName evidence="1">Uncharacterized protein</fullName>
    </submittedName>
</protein>
<comment type="caution">
    <text evidence="1">The sequence shown here is derived from an EMBL/GenBank/DDBJ whole genome shotgun (WGS) entry which is preliminary data.</text>
</comment>
<accession>A0A511FBB6</accession>
<organism evidence="1 2">
    <name type="scientific">Cellulomonas hominis</name>
    <dbReference type="NCBI Taxonomy" id="156981"/>
    <lineage>
        <taxon>Bacteria</taxon>
        <taxon>Bacillati</taxon>
        <taxon>Actinomycetota</taxon>
        <taxon>Actinomycetes</taxon>
        <taxon>Micrococcales</taxon>
        <taxon>Cellulomonadaceae</taxon>
        <taxon>Cellulomonas</taxon>
    </lineage>
</organism>
<proteinExistence type="predicted"/>
<dbReference type="Proteomes" id="UP000321723">
    <property type="component" value="Unassembled WGS sequence"/>
</dbReference>